<accession>E8LM34</accession>
<dbReference type="OrthoDB" id="8634504at2"/>
<dbReference type="GO" id="GO:0030254">
    <property type="term" value="P:protein secretion by the type III secretion system"/>
    <property type="evidence" value="ECO:0007669"/>
    <property type="project" value="InterPro"/>
</dbReference>
<sequence>MSTDNGNISNIVESVANALDLDIEWKDSLSGTIDLYGVPLVFSFEQGTLFFKSSLGTPPDEMFENAKFWRLLMEQNNFYCRLAGASLGYDAENGIISFQWAWPLVDINAARLENMLLNYSKGLEHMQTLVHQGVQEQHNEAQSFAEASLIRV</sequence>
<organism evidence="1 2">
    <name type="scientific">Succinatimonas hippei (strain DSM 22608 / JCM 16073 / KCTC 15190 / YIT 12066)</name>
    <dbReference type="NCBI Taxonomy" id="762983"/>
    <lineage>
        <taxon>Bacteria</taxon>
        <taxon>Pseudomonadati</taxon>
        <taxon>Pseudomonadota</taxon>
        <taxon>Gammaproteobacteria</taxon>
        <taxon>Aeromonadales</taxon>
        <taxon>Succinivibrionaceae</taxon>
        <taxon>Succinatimonas</taxon>
    </lineage>
</organism>
<gene>
    <name evidence="1" type="ORF">HMPREF9444_01808</name>
</gene>
<name>E8LM34_SUCHY</name>
<reference evidence="1 2" key="1">
    <citation type="submission" date="2011-01" db="EMBL/GenBank/DDBJ databases">
        <authorList>
            <person name="Weinstock G."/>
            <person name="Sodergren E."/>
            <person name="Clifton S."/>
            <person name="Fulton L."/>
            <person name="Fulton B."/>
            <person name="Courtney L."/>
            <person name="Fronick C."/>
            <person name="Harrison M."/>
            <person name="Strong C."/>
            <person name="Farmer C."/>
            <person name="Delahaunty K."/>
            <person name="Markovic C."/>
            <person name="Hall O."/>
            <person name="Minx P."/>
            <person name="Tomlinson C."/>
            <person name="Mitreva M."/>
            <person name="Hou S."/>
            <person name="Chen J."/>
            <person name="Wollam A."/>
            <person name="Pepin K.H."/>
            <person name="Johnson M."/>
            <person name="Bhonagiri V."/>
            <person name="Zhang X."/>
            <person name="Suruliraj S."/>
            <person name="Warren W."/>
            <person name="Chinwalla A."/>
            <person name="Mardis E.R."/>
            <person name="Wilson R.K."/>
        </authorList>
    </citation>
    <scope>NUCLEOTIDE SEQUENCE [LARGE SCALE GENOMIC DNA]</scope>
    <source>
        <strain evidence="2">DSM 22608 / JCM 16073 / KCTC 15190 / YIT 12066</strain>
    </source>
</reference>
<dbReference type="HOGENOM" id="CLU_1721412_0_0_6"/>
<evidence type="ECO:0000313" key="2">
    <source>
        <dbReference type="Proteomes" id="UP000018458"/>
    </source>
</evidence>
<proteinExistence type="predicted"/>
<dbReference type="Pfam" id="PF05932">
    <property type="entry name" value="CesT"/>
    <property type="match status" value="1"/>
</dbReference>
<dbReference type="EMBL" id="AEVO01000123">
    <property type="protein sequence ID" value="EFY06422.1"/>
    <property type="molecule type" value="Genomic_DNA"/>
</dbReference>
<evidence type="ECO:0000313" key="1">
    <source>
        <dbReference type="EMBL" id="EFY06422.1"/>
    </source>
</evidence>
<dbReference type="STRING" id="762983.HMPREF9444_01808"/>
<dbReference type="SUPFAM" id="SSF69635">
    <property type="entry name" value="Type III secretory system chaperone-like"/>
    <property type="match status" value="1"/>
</dbReference>
<keyword evidence="2" id="KW-1185">Reference proteome</keyword>
<protein>
    <submittedName>
        <fullName evidence="1">Type III secretion chaperone, CesT family</fullName>
    </submittedName>
</protein>
<dbReference type="Proteomes" id="UP000018458">
    <property type="component" value="Unassembled WGS sequence"/>
</dbReference>
<dbReference type="RefSeq" id="WP_009143972.1">
    <property type="nucleotide sequence ID" value="NZ_GL831051.1"/>
</dbReference>
<dbReference type="InterPro" id="IPR010261">
    <property type="entry name" value="Tir_chaperone"/>
</dbReference>
<comment type="caution">
    <text evidence="1">The sequence shown here is derived from an EMBL/GenBank/DDBJ whole genome shotgun (WGS) entry which is preliminary data.</text>
</comment>
<dbReference type="Gene3D" id="3.30.1460.10">
    <property type="match status" value="1"/>
</dbReference>
<dbReference type="AlphaFoldDB" id="E8LM34"/>
<dbReference type="CDD" id="cd16364">
    <property type="entry name" value="T3SC_I-like"/>
    <property type="match status" value="1"/>
</dbReference>